<proteinExistence type="predicted"/>
<protein>
    <submittedName>
        <fullName evidence="1">Uncharacterized protein</fullName>
    </submittedName>
</protein>
<evidence type="ECO:0000313" key="1">
    <source>
        <dbReference type="EMBL" id="CAK5126186.1"/>
    </source>
</evidence>
<comment type="caution">
    <text evidence="1">The sequence shown here is derived from an EMBL/GenBank/DDBJ whole genome shotgun (WGS) entry which is preliminary data.</text>
</comment>
<sequence>MSYYLHIRIFHPRISLVPPMKPLFSGIAGSSTIPTNMYELAPYDFLIIGDLG</sequence>
<organism evidence="1 2">
    <name type="scientific">Meloidogyne enterolobii</name>
    <name type="common">Root-knot nematode worm</name>
    <name type="synonym">Meloidogyne mayaguensis</name>
    <dbReference type="NCBI Taxonomy" id="390850"/>
    <lineage>
        <taxon>Eukaryota</taxon>
        <taxon>Metazoa</taxon>
        <taxon>Ecdysozoa</taxon>
        <taxon>Nematoda</taxon>
        <taxon>Chromadorea</taxon>
        <taxon>Rhabditida</taxon>
        <taxon>Tylenchina</taxon>
        <taxon>Tylenchomorpha</taxon>
        <taxon>Tylenchoidea</taxon>
        <taxon>Meloidogynidae</taxon>
        <taxon>Meloidogyninae</taxon>
        <taxon>Meloidogyne</taxon>
    </lineage>
</organism>
<gene>
    <name evidence="1" type="ORF">MENTE1834_LOCUS48219</name>
</gene>
<name>A0ACB1B9E8_MELEN</name>
<accession>A0ACB1B9E8</accession>
<evidence type="ECO:0000313" key="2">
    <source>
        <dbReference type="Proteomes" id="UP001497535"/>
    </source>
</evidence>
<dbReference type="EMBL" id="CAVMJV010000223">
    <property type="protein sequence ID" value="CAK5126186.1"/>
    <property type="molecule type" value="Genomic_DNA"/>
</dbReference>
<keyword evidence="2" id="KW-1185">Reference proteome</keyword>
<dbReference type="Proteomes" id="UP001497535">
    <property type="component" value="Unassembled WGS sequence"/>
</dbReference>
<reference evidence="1" key="1">
    <citation type="submission" date="2023-11" db="EMBL/GenBank/DDBJ databases">
        <authorList>
            <person name="Poullet M."/>
        </authorList>
    </citation>
    <scope>NUCLEOTIDE SEQUENCE</scope>
    <source>
        <strain evidence="1">E1834</strain>
    </source>
</reference>